<dbReference type="ChiTaRS" id="NDUFV2">
    <property type="organism name" value="human"/>
</dbReference>
<dbReference type="HGNC" id="HGNC:7717">
    <property type="gene designation" value="NDUFV2"/>
</dbReference>
<dbReference type="MassIVE" id="J3KRB4"/>
<protein>
    <submittedName>
        <fullName evidence="1">NADH:ubiquinone oxidoreductase core subunit V2</fullName>
    </submittedName>
</protein>
<dbReference type="OrthoDB" id="10254187at2759"/>
<dbReference type="HOGENOM" id="CLU_3319839_0_0_1"/>
<dbReference type="ExpressionAtlas" id="J3KRB4">
    <property type="expression patterns" value="baseline and differential"/>
</dbReference>
<reference evidence="1" key="4">
    <citation type="submission" date="2025-08" db="UniProtKB">
        <authorList>
            <consortium name="Ensembl"/>
        </authorList>
    </citation>
    <scope>IDENTIFICATION</scope>
</reference>
<evidence type="ECO:0000313" key="1">
    <source>
        <dbReference type="Ensembl" id="ENSP00000461911.1"/>
    </source>
</evidence>
<organism evidence="1 2">
    <name type="scientific">Homo sapiens</name>
    <name type="common">Human</name>
    <dbReference type="NCBI Taxonomy" id="9606"/>
    <lineage>
        <taxon>Eukaryota</taxon>
        <taxon>Metazoa</taxon>
        <taxon>Chordata</taxon>
        <taxon>Craniata</taxon>
        <taxon>Vertebrata</taxon>
        <taxon>Euteleostomi</taxon>
        <taxon>Mammalia</taxon>
        <taxon>Eutheria</taxon>
        <taxon>Euarchontoglires</taxon>
        <taxon>Primates</taxon>
        <taxon>Haplorrhini</taxon>
        <taxon>Catarrhini</taxon>
        <taxon>Hominidae</taxon>
        <taxon>Homo</taxon>
    </lineage>
</organism>
<dbReference type="Ensembl" id="ENST00000577703.1">
    <property type="protein sequence ID" value="ENSP00000461911.1"/>
    <property type="gene ID" value="ENSG00000178127.14"/>
</dbReference>
<name>J3KRB4_HUMAN</name>
<dbReference type="EMBL" id="AP005263">
    <property type="status" value="NOT_ANNOTATED_CDS"/>
    <property type="molecule type" value="Genomic_DNA"/>
</dbReference>
<reference evidence="1 2" key="2">
    <citation type="journal article" date="2004" name="Nature">
        <title>Finishing the euchromatic sequence of the human genome.</title>
        <authorList>
            <consortium name="International Human Genome Sequencing Consortium"/>
        </authorList>
    </citation>
    <scope>NUCLEOTIDE SEQUENCE [LARGE SCALE GENOMIC DNA]</scope>
</reference>
<reference evidence="1 2" key="1">
    <citation type="journal article" date="2001" name="Nature">
        <title>Initial sequencing and analysis of the human genome.</title>
        <authorList>
            <consortium name="International Human Genome Sequencing Consortium"/>
            <person name="Lander E.S."/>
            <person name="Linton L.M."/>
            <person name="Birren B."/>
            <person name="Nusbaum C."/>
            <person name="Zody M.C."/>
            <person name="Baldwin J."/>
            <person name="Devon K."/>
            <person name="Dewar K."/>
            <person name="Doyle M."/>
            <person name="FitzHugh W."/>
            <person name="Funke R."/>
            <person name="Gage D."/>
            <person name="Harris K."/>
            <person name="Heaford A."/>
            <person name="Howland J."/>
            <person name="Kann L."/>
            <person name="Lehoczky J."/>
            <person name="LeVine R."/>
            <person name="McEwan P."/>
            <person name="McKernan K."/>
            <person name="Meldrim J."/>
            <person name="Mesirov J.P."/>
            <person name="Miranda C."/>
            <person name="Morris W."/>
            <person name="Naylor J."/>
            <person name="Raymond C."/>
            <person name="Rosetti M."/>
            <person name="Santos R."/>
            <person name="Sheridan A."/>
            <person name="Sougnez C."/>
            <person name="Stange-Thomann N."/>
            <person name="Stojanovic N."/>
            <person name="Subramanian A."/>
            <person name="Wyman D."/>
            <person name="Rogers J."/>
            <person name="Sulston J."/>
            <person name="Ainscough R."/>
            <person name="Beck S."/>
            <person name="Bentley D."/>
            <person name="Burton J."/>
            <person name="Clee C."/>
            <person name="Carter N."/>
            <person name="Coulson A."/>
            <person name="Deadman R."/>
            <person name="Deloukas P."/>
            <person name="Dunham A."/>
            <person name="Dunham I."/>
            <person name="Durbin R."/>
            <person name="French L."/>
            <person name="Grafham D."/>
            <person name="Gregory S."/>
            <person name="Hubbard T."/>
            <person name="Humphray S."/>
            <person name="Hunt A."/>
            <person name="Jones M."/>
            <person name="Lloyd C."/>
            <person name="McMurray A."/>
            <person name="Matthews L."/>
            <person name="Mercer S."/>
            <person name="Milne S."/>
            <person name="Mullikin J.C."/>
            <person name="Mungall A."/>
            <person name="Plumb R."/>
            <person name="Ross M."/>
            <person name="Shownkeen R."/>
            <person name="Sims S."/>
            <person name="Waterston R.H."/>
            <person name="Wilson R.K."/>
            <person name="Hillier L.W."/>
            <person name="McPherson J.D."/>
            <person name="Marra M.A."/>
            <person name="Mardis E.R."/>
            <person name="Fulton L.A."/>
            <person name="Chinwalla A.T."/>
            <person name="Pepin K.H."/>
            <person name="Gish W.R."/>
            <person name="Chissoe S.L."/>
            <person name="Wendl M.C."/>
            <person name="Delehaunty K.D."/>
            <person name="Miner T.L."/>
            <person name="Delehaunty A."/>
            <person name="Kramer J.B."/>
            <person name="Cook L.L."/>
            <person name="Fulton R.S."/>
            <person name="Johnson D.L."/>
            <person name="Minx P.J."/>
            <person name="Clifton S.W."/>
            <person name="Hawkins T."/>
            <person name="Branscomb E."/>
            <person name="Predki P."/>
            <person name="Richardson P."/>
            <person name="Wenning S."/>
            <person name="Slezak T."/>
            <person name="Doggett N."/>
            <person name="Cheng J.F."/>
            <person name="Olsen A."/>
            <person name="Lucas S."/>
            <person name="Elkin C."/>
            <person name="Uberbacher E."/>
            <person name="Frazier M."/>
            <person name="Gibbs R.A."/>
            <person name="Muzny D.M."/>
            <person name="Scherer S.E."/>
            <person name="Bouck J.B."/>
            <person name="Sodergren E.J."/>
            <person name="Worley K.C."/>
            <person name="Rives C.M."/>
            <person name="Gorrell J.H."/>
            <person name="Metzker M.L."/>
            <person name="Naylor S.L."/>
            <person name="Kucherlapati R.S."/>
            <person name="Nelson D.L."/>
            <person name="Weinstock G.M."/>
            <person name="Sakaki Y."/>
            <person name="Fujiyama A."/>
            <person name="Hattori M."/>
            <person name="Yada T."/>
            <person name="Toyoda A."/>
            <person name="Itoh T."/>
            <person name="Kawagoe C."/>
            <person name="Watanabe H."/>
            <person name="Totoki Y."/>
            <person name="Taylor T."/>
            <person name="Weissenbach J."/>
            <person name="Heilig R."/>
            <person name="Saurin W."/>
            <person name="Artiguenave F."/>
            <person name="Brottier P."/>
            <person name="Bruls T."/>
            <person name="Pelletier E."/>
            <person name="Robert C."/>
            <person name="Wincker P."/>
            <person name="Smith D.R."/>
            <person name="Doucette-Stamm L."/>
            <person name="Rubenfield M."/>
            <person name="Weinstock K."/>
            <person name="Lee H.M."/>
            <person name="Dubois J."/>
            <person name="Rosenthal A."/>
            <person name="Platzer M."/>
            <person name="Nyakatura G."/>
            <person name="Taudien S."/>
            <person name="Rump A."/>
            <person name="Yang H."/>
            <person name="Yu J."/>
            <person name="Wang J."/>
            <person name="Huang G."/>
            <person name="Gu J."/>
            <person name="Hood L."/>
            <person name="Rowen L."/>
            <person name="Madan A."/>
            <person name="Qin S."/>
            <person name="Davis R.W."/>
            <person name="Federspiel N.A."/>
            <person name="Abola A.P."/>
            <person name="Proctor M.J."/>
            <person name="Myers R.M."/>
            <person name="Schmutz J."/>
            <person name="Dickson M."/>
            <person name="Grimwood J."/>
            <person name="Cox D.R."/>
            <person name="Olson M.V."/>
            <person name="Kaul R."/>
            <person name="Raymond C."/>
            <person name="Shimizu N."/>
            <person name="Kawasaki K."/>
            <person name="Minoshima S."/>
            <person name="Evans G.A."/>
            <person name="Athanasiou M."/>
            <person name="Schultz R."/>
            <person name="Roe B.A."/>
            <person name="Chen F."/>
            <person name="Pan H."/>
            <person name="Ramser J."/>
            <person name="Lehrach H."/>
            <person name="Reinhardt R."/>
            <person name="McCombie W.R."/>
            <person name="de la Bastide M."/>
            <person name="Dedhia N."/>
            <person name="Blocker H."/>
            <person name="Hornischer K."/>
            <person name="Nordsiek G."/>
            <person name="Agarwala R."/>
            <person name="Aravind L."/>
            <person name="Bailey J.A."/>
            <person name="Bateman A."/>
            <person name="Batzoglou S."/>
            <person name="Birney E."/>
            <person name="Bork P."/>
            <person name="Brown D.G."/>
            <person name="Burge C.B."/>
            <person name="Cerutti L."/>
            <person name="Chen H.C."/>
            <person name="Church D."/>
            <person name="Clamp M."/>
            <person name="Copley R.R."/>
            <person name="Doerks T."/>
            <person name="Eddy S.R."/>
            <person name="Eichler E.E."/>
            <person name="Furey T.S."/>
            <person name="Galagan J."/>
            <person name="Gilbert J.G."/>
            <person name="Harmon C."/>
            <person name="Hayashizaki Y."/>
            <person name="Haussler D."/>
            <person name="Hermjakob H."/>
            <person name="Hokamp K."/>
            <person name="Jang W."/>
            <person name="Johnson L.S."/>
            <person name="Jones T.A."/>
            <person name="Kasif S."/>
            <person name="Kaspryzk A."/>
            <person name="Kennedy S."/>
            <person name="Kent W.J."/>
            <person name="Kitts P."/>
            <person name="Koonin E.V."/>
            <person name="Korf I."/>
            <person name="Kulp D."/>
            <person name="Lancet D."/>
            <person name="Lowe T.M."/>
            <person name="McLysaght A."/>
            <person name="Mikkelsen T."/>
            <person name="Moran J.V."/>
            <person name="Mulder N."/>
            <person name="Pollara V.J."/>
            <person name="Ponting C.P."/>
            <person name="Schuler G."/>
            <person name="Schultz J."/>
            <person name="Slater G."/>
            <person name="Smit A.F."/>
            <person name="Stupka E."/>
            <person name="Szustakowski J."/>
            <person name="Thierry-Mieg D."/>
            <person name="Thierry-Mieg J."/>
            <person name="Wagner L."/>
            <person name="Wallis J."/>
            <person name="Wheeler R."/>
            <person name="Williams A."/>
            <person name="Wolf Y.I."/>
            <person name="Wolfe K.H."/>
            <person name="Yang S.P."/>
            <person name="Yeh R.F."/>
            <person name="Collins F."/>
            <person name="Guyer M.S."/>
            <person name="Peterson J."/>
            <person name="Felsenfeld A."/>
            <person name="Wetterstrand K.A."/>
            <person name="Patrinos A."/>
            <person name="Morgan M.J."/>
            <person name="de Jong P."/>
            <person name="Catanese J.J."/>
            <person name="Osoegawa K."/>
            <person name="Shizuya H."/>
            <person name="Choi S."/>
            <person name="Chen Y.J."/>
        </authorList>
    </citation>
    <scope>NUCLEOTIDE SEQUENCE [LARGE SCALE GENOMIC DNA]</scope>
</reference>
<proteinExistence type="predicted"/>
<keyword evidence="2" id="KW-1185">Reference proteome</keyword>
<dbReference type="EMBL" id="AP005899">
    <property type="status" value="NOT_ANNOTATED_CDS"/>
    <property type="molecule type" value="Genomic_DNA"/>
</dbReference>
<dbReference type="GeneTree" id="ENSGT00390000017580"/>
<dbReference type="VEuPathDB" id="HostDB:ENSG00000178127"/>
<sequence>MFFSAALRARAAGLTAHWVRRLKLSPALPPPFSCSPCLP</sequence>
<dbReference type="UCSC" id="uc060nfa.1">
    <property type="organism name" value="human"/>
</dbReference>
<gene>
    <name evidence="1" type="primary">NDUFV2</name>
</gene>
<dbReference type="OpenTargets" id="ENSG00000178127"/>
<dbReference type="SMR" id="J3KRB4"/>
<accession>J3KRB4</accession>
<reference evidence="1 2" key="3">
    <citation type="journal article" date="2005" name="Nature">
        <title>DNA sequence and analysis of human chromosome 18.</title>
        <authorList>
            <person name="Nusbaum C."/>
            <person name="Zody M.C."/>
            <person name="Borowsky M.L."/>
            <person name="Kamal M."/>
            <person name="Kodira C.D."/>
            <person name="Taylor T.D."/>
            <person name="Whittaker C.A."/>
            <person name="Chang J.L."/>
            <person name="Cuomo C.A."/>
            <person name="Dewar K."/>
            <person name="FitzGerald M.G."/>
            <person name="Yang X."/>
            <person name="Abouelleil A."/>
            <person name="Allen N.R."/>
            <person name="Anderson S."/>
            <person name="Bloom T."/>
            <person name="Bugalter B."/>
            <person name="Butler J."/>
            <person name="Cook A."/>
            <person name="DeCaprio D."/>
            <person name="Engels R."/>
            <person name="Garber M."/>
            <person name="Gnirke A."/>
            <person name="Hafez N."/>
            <person name="Hall J.L."/>
            <person name="Norman C.H."/>
            <person name="Itoh T."/>
            <person name="Jaffe D.B."/>
            <person name="Kuroki Y."/>
            <person name="Lehoczky J."/>
            <person name="Lui A."/>
            <person name="Macdonald P."/>
            <person name="Mauceli E."/>
            <person name="Mikkelsen T.S."/>
            <person name="Naylor J.W."/>
            <person name="Nicol R."/>
            <person name="Nguyen C."/>
            <person name="Noguchi H."/>
            <person name="O'Leary S.B."/>
            <person name="O'Neill K."/>
            <person name="Piqani B."/>
            <person name="Smith C.L."/>
            <person name="Talamas J.A."/>
            <person name="Topham K."/>
            <person name="Totoki Y."/>
            <person name="Toyoda A."/>
            <person name="Wain H.M."/>
            <person name="Young S.K."/>
            <person name="Zeng Q."/>
            <person name="Zimmer A.R."/>
            <person name="Fujiyama A."/>
            <person name="Hattori M."/>
            <person name="Birren B.W."/>
            <person name="Sakaki Y."/>
            <person name="Lander E.S."/>
        </authorList>
    </citation>
    <scope>NUCLEOTIDE SEQUENCE [LARGE SCALE GENOMIC DNA]</scope>
</reference>
<dbReference type="Ensembl" id="ENST00000577703.1">
    <property type="protein sequence ID" value="ENSP00000461911.1"/>
    <property type="gene ID" value="ENSG00000178127.13"/>
</dbReference>
<reference evidence="1" key="5">
    <citation type="submission" date="2025-09" db="UniProtKB">
        <authorList>
            <consortium name="Ensembl"/>
        </authorList>
    </citation>
    <scope>IDENTIFICATION</scope>
</reference>
<evidence type="ECO:0000313" key="2">
    <source>
        <dbReference type="Proteomes" id="UP000005640"/>
    </source>
</evidence>
<dbReference type="Bgee" id="ENSG00000178127">
    <property type="expression patterns" value="Expressed in apex of heart and 100 other cell types or tissues"/>
</dbReference>
<dbReference type="AlphaFoldDB" id="J3KRB4"/>
<dbReference type="Proteomes" id="UP000005640">
    <property type="component" value="Chromosome 18"/>
</dbReference>